<accession>A0A6J4MIK1</accession>
<sequence>MSAPVVHPFQPLERARAEAVLARNHVGRIAYARRGRLDVEPVLYTLADGWLWARTSYGRAWAALGEGDAHGSPVVFEVDEVDDGFRWRSVVVRGTLYPVEHPGDGGDPAMWVHAVELVRAADPRGGVQSPSALRTSLVRIEVREAEGREGAAGAGPGAPGA</sequence>
<protein>
    <recommendedName>
        <fullName evidence="2">Pyridoxamine 5'-phosphate oxidase-related, FMN-binding</fullName>
    </recommendedName>
</protein>
<reference evidence="1" key="1">
    <citation type="submission" date="2020-02" db="EMBL/GenBank/DDBJ databases">
        <authorList>
            <person name="Meier V. D."/>
        </authorList>
    </citation>
    <scope>NUCLEOTIDE SEQUENCE</scope>
    <source>
        <strain evidence="1">AVDCRST_MAG68</strain>
    </source>
</reference>
<organism evidence="1">
    <name type="scientific">uncultured Gemmatimonadota bacterium</name>
    <dbReference type="NCBI Taxonomy" id="203437"/>
    <lineage>
        <taxon>Bacteria</taxon>
        <taxon>Pseudomonadati</taxon>
        <taxon>Gemmatimonadota</taxon>
        <taxon>environmental samples</taxon>
    </lineage>
</organism>
<evidence type="ECO:0008006" key="2">
    <source>
        <dbReference type="Google" id="ProtNLM"/>
    </source>
</evidence>
<dbReference type="Gene3D" id="2.30.110.10">
    <property type="entry name" value="Electron Transport, Fmn-binding Protein, Chain A"/>
    <property type="match status" value="1"/>
</dbReference>
<dbReference type="AlphaFoldDB" id="A0A6J4MIK1"/>
<dbReference type="Pfam" id="PF12900">
    <property type="entry name" value="Pyridox_ox_2"/>
    <property type="match status" value="1"/>
</dbReference>
<proteinExistence type="predicted"/>
<dbReference type="InterPro" id="IPR012349">
    <property type="entry name" value="Split_barrel_FMN-bd"/>
</dbReference>
<dbReference type="SUPFAM" id="SSF50475">
    <property type="entry name" value="FMN-binding split barrel"/>
    <property type="match status" value="1"/>
</dbReference>
<evidence type="ECO:0000313" key="1">
    <source>
        <dbReference type="EMBL" id="CAA9360466.1"/>
    </source>
</evidence>
<dbReference type="EMBL" id="CADCTW010000202">
    <property type="protein sequence ID" value="CAA9360466.1"/>
    <property type="molecule type" value="Genomic_DNA"/>
</dbReference>
<gene>
    <name evidence="1" type="ORF">AVDCRST_MAG68-4372</name>
</gene>
<name>A0A6J4MIK1_9BACT</name>
<dbReference type="InterPro" id="IPR024747">
    <property type="entry name" value="Pyridox_Oxase-rel"/>
</dbReference>